<dbReference type="InterPro" id="IPR052227">
    <property type="entry name" value="Arf-Rho-GAP_ANK-PH_domain"/>
</dbReference>
<sequence length="974" mass="106716">MSSAVSALTATIGVLRRLLNEEKTDLEQLTYVVQCIHDPILECYNSPNDGKQGQWLFETPNVASILTATEHRDIFGNIFALYNKHKWIVSRLESALREPNRKQEDGAEATGQSNSNSKENAEAAALRDVVELFCSNEMQQFITEHLKYSLSYSSTIAPKILGLWHRCCPTHAKNATGKLSLDSGFIRVVDKRGELSFRKRFLCFLWWTLGERSGVPMDPRAVRVRLPDSLSPATAPPASTGQGHPCASPPLKSNAGEGHSNGRPGSVSNAIKMTFSSPSAGWEESLIPPTWQGFETLLALLATPLPSLRRYVHVACCIVNTHCLQRSIRQQLQFNFVTLARQRMAEENCMVLNELIKQDTGHITSLIDGAGAASADKAKAAALLPGYTAKKFARVDPDKDGCRVLIHYGRLTKKFRRGRHERLVFLFNDWFCYGEEHVNNQLLLRASLSLDGLKVVDHSNVEDGDNSFDVVTQKMRFSFIAPTQEQKRQWVDALLNTVRLYEKRLSKPQQPSNSSGGDSKLAVRKTVSVLPTKSVRLTRNSRLVRQQRVDRLVQGQLSMRRAASATQGAVSDEEAVGPVAMQDTLVAPDDVGGLQDIESPLQQEEVEVEKDAADGNVVSDDGEWAEREQVDVAAEVESDDSGDIVGHEGRSSAEGEGEGGPDAHRTLGRCTEELRDESSGNSKEVSGTLQGGEASTSVEDTGGTTPLPKHDSGEPNDSYHRTNEEPGVTQPRELPVERRGGNLGVNKELGTNGHEGGGSEHENDKEQSNGDVKGSDVKRCKTEGRENREEVEERRCESEDEEEEEELCESSEGDNKGKGGEDERRNDEEGGGPTNVGDMEEVERKEVVVEGEEQVEVEEKTEEGCEEAQDLPPPPAYTIECVASSENEASGPPCSADESDDVVNATKEVAKNNDEGIPNGGETVKQESNRSSGCDKICADGSKPTKAAPEEMEKSRTDEAKPQAARAEEKELNE</sequence>
<protein>
    <submittedName>
        <fullName evidence="3">PH domain containing protein, putative</fullName>
    </submittedName>
</protein>
<dbReference type="Gene3D" id="2.30.29.30">
    <property type="entry name" value="Pleckstrin-homology domain (PH domain)/Phosphotyrosine-binding domain (PTB)"/>
    <property type="match status" value="1"/>
</dbReference>
<proteinExistence type="predicted"/>
<evidence type="ECO:0000256" key="1">
    <source>
        <dbReference type="SAM" id="MobiDB-lite"/>
    </source>
</evidence>
<organism evidence="3 4">
    <name type="scientific">Trypanosoma equiperdum</name>
    <dbReference type="NCBI Taxonomy" id="5694"/>
    <lineage>
        <taxon>Eukaryota</taxon>
        <taxon>Discoba</taxon>
        <taxon>Euglenozoa</taxon>
        <taxon>Kinetoplastea</taxon>
        <taxon>Metakinetoplastina</taxon>
        <taxon>Trypanosomatida</taxon>
        <taxon>Trypanosomatidae</taxon>
        <taxon>Trypanosoma</taxon>
    </lineage>
</organism>
<feature type="compositionally biased region" description="Acidic residues" evidence="1">
    <location>
        <begin position="798"/>
        <end position="812"/>
    </location>
</feature>
<dbReference type="SMART" id="SM00233">
    <property type="entry name" value="PH"/>
    <property type="match status" value="1"/>
</dbReference>
<evidence type="ECO:0000313" key="3">
    <source>
        <dbReference type="EMBL" id="SCU73135.1"/>
    </source>
</evidence>
<dbReference type="Proteomes" id="UP000195570">
    <property type="component" value="Unassembled WGS sequence"/>
</dbReference>
<dbReference type="PANTHER" id="PTHR45899:SF2">
    <property type="entry name" value="RHO GTPASE ACTIVATING PROTEIN AT 15B, ISOFORM C"/>
    <property type="match status" value="1"/>
</dbReference>
<keyword evidence="4" id="KW-1185">Reference proteome</keyword>
<gene>
    <name evidence="3" type="ORF">TEOVI_000463500</name>
</gene>
<accession>A0A1G4IL81</accession>
<feature type="compositionally biased region" description="Basic and acidic residues" evidence="1">
    <location>
        <begin position="948"/>
        <end position="974"/>
    </location>
</feature>
<feature type="compositionally biased region" description="Basic and acidic residues" evidence="1">
    <location>
        <begin position="757"/>
        <end position="797"/>
    </location>
</feature>
<feature type="compositionally biased region" description="Basic and acidic residues" evidence="1">
    <location>
        <begin position="708"/>
        <end position="724"/>
    </location>
</feature>
<dbReference type="Pfam" id="PF00169">
    <property type="entry name" value="PH"/>
    <property type="match status" value="1"/>
</dbReference>
<feature type="compositionally biased region" description="Polar residues" evidence="1">
    <location>
        <begin position="679"/>
        <end position="704"/>
    </location>
</feature>
<feature type="domain" description="PH" evidence="2">
    <location>
        <begin position="404"/>
        <end position="499"/>
    </location>
</feature>
<dbReference type="VEuPathDB" id="TriTrypDB:TEOVI_000463500"/>
<dbReference type="InterPro" id="IPR001849">
    <property type="entry name" value="PH_domain"/>
</dbReference>
<feature type="region of interest" description="Disordered" evidence="1">
    <location>
        <begin position="228"/>
        <end position="268"/>
    </location>
</feature>
<dbReference type="InterPro" id="IPR035899">
    <property type="entry name" value="DBL_dom_sf"/>
</dbReference>
<dbReference type="PANTHER" id="PTHR45899">
    <property type="entry name" value="RHO GTPASE ACTIVATING PROTEIN AT 15B, ISOFORM C"/>
    <property type="match status" value="1"/>
</dbReference>
<dbReference type="RefSeq" id="XP_067083539.1">
    <property type="nucleotide sequence ID" value="XM_067227438.1"/>
</dbReference>
<dbReference type="PROSITE" id="PS50003">
    <property type="entry name" value="PH_DOMAIN"/>
    <property type="match status" value="1"/>
</dbReference>
<name>A0A1G4IL81_TRYEQ</name>
<dbReference type="EMBL" id="CZPT02002003">
    <property type="protein sequence ID" value="SCU73135.1"/>
    <property type="molecule type" value="Genomic_DNA"/>
</dbReference>
<feature type="region of interest" description="Disordered" evidence="1">
    <location>
        <begin position="605"/>
        <end position="974"/>
    </location>
</feature>
<feature type="compositionally biased region" description="Acidic residues" evidence="1">
    <location>
        <begin position="849"/>
        <end position="869"/>
    </location>
</feature>
<dbReference type="InterPro" id="IPR011993">
    <property type="entry name" value="PH-like_dom_sf"/>
</dbReference>
<feature type="compositionally biased region" description="Basic and acidic residues" evidence="1">
    <location>
        <begin position="661"/>
        <end position="678"/>
    </location>
</feature>
<comment type="caution">
    <text evidence="3">The sequence shown here is derived from an EMBL/GenBank/DDBJ whole genome shotgun (WGS) entry which is preliminary data.</text>
</comment>
<feature type="region of interest" description="Disordered" evidence="1">
    <location>
        <begin position="99"/>
        <end position="120"/>
    </location>
</feature>
<dbReference type="Gene3D" id="1.20.900.10">
    <property type="entry name" value="Dbl homology (DH) domain"/>
    <property type="match status" value="1"/>
</dbReference>
<dbReference type="AlphaFoldDB" id="A0A1G4IL81"/>
<feature type="compositionally biased region" description="Basic and acidic residues" evidence="1">
    <location>
        <begin position="813"/>
        <end position="828"/>
    </location>
</feature>
<reference evidence="3" key="1">
    <citation type="submission" date="2016-09" db="EMBL/GenBank/DDBJ databases">
        <authorList>
            <person name="Hebert L."/>
            <person name="Moumen B."/>
        </authorList>
    </citation>
    <scope>NUCLEOTIDE SEQUENCE [LARGE SCALE GENOMIC DNA]</scope>
    <source>
        <strain evidence="3">OVI</strain>
    </source>
</reference>
<evidence type="ECO:0000313" key="4">
    <source>
        <dbReference type="Proteomes" id="UP000195570"/>
    </source>
</evidence>
<dbReference type="GeneID" id="92378575"/>
<evidence type="ECO:0000259" key="2">
    <source>
        <dbReference type="PROSITE" id="PS50003"/>
    </source>
</evidence>
<dbReference type="SUPFAM" id="SSF50729">
    <property type="entry name" value="PH domain-like"/>
    <property type="match status" value="1"/>
</dbReference>